<evidence type="ECO:0000313" key="1">
    <source>
        <dbReference type="EMBL" id="QGT50301.1"/>
    </source>
</evidence>
<dbReference type="AlphaFoldDB" id="A0A650ELZ2"/>
<dbReference type="PROSITE" id="PS51257">
    <property type="entry name" value="PROKAR_LIPOPROTEIN"/>
    <property type="match status" value="1"/>
</dbReference>
<gene>
    <name evidence="1" type="ORF">Helico6505_1330</name>
</gene>
<organism evidence="1">
    <name type="scientific">uncultured Helicobacter sp</name>
    <dbReference type="NCBI Taxonomy" id="175537"/>
    <lineage>
        <taxon>Bacteria</taxon>
        <taxon>Pseudomonadati</taxon>
        <taxon>Campylobacterota</taxon>
        <taxon>Epsilonproteobacteria</taxon>
        <taxon>Campylobacterales</taxon>
        <taxon>Helicobacteraceae</taxon>
        <taxon>Helicobacter</taxon>
        <taxon>environmental samples</taxon>
    </lineage>
</organism>
<sequence length="201" mass="22893">MKKIFFAVMIIAGISWTGCVNVKIASEIPSISYFDIQDYETSKNTKKCQNQKTSKKIGVLDVNVASVFNSTDVIVINNETLKIESLENKKWVSTPKEMFKTKILYALKNQCYEASLQPFGTQKLDKILKITLTSFAIIKKTEGYFAQVGLFYEIQNAYNYSLSKNDTIIVQKPVQFDGDFFALDFRDLSDEAVNLMIKSIR</sequence>
<proteinExistence type="predicted"/>
<reference evidence="1" key="1">
    <citation type="journal article" date="2020" name="J. ISSAAS">
        <title>Lactobacilli and other gastrointestinal microbiota of Peromyscus leucopus, reservoir host for agents of Lyme disease and other zoonoses in North America.</title>
        <authorList>
            <person name="Milovic A."/>
            <person name="Bassam K."/>
            <person name="Shao H."/>
            <person name="Chatzistamou I."/>
            <person name="Tufts D.M."/>
            <person name="Diuk-Wasser M."/>
            <person name="Barbour A.G."/>
        </authorList>
    </citation>
    <scope>NUCLEOTIDE SEQUENCE</scope>
    <source>
        <strain evidence="1">LL4</strain>
    </source>
</reference>
<protein>
    <recommendedName>
        <fullName evidence="2">ABC-type transport auxiliary lipoprotein component domain-containing protein</fullName>
    </recommendedName>
</protein>
<evidence type="ECO:0008006" key="2">
    <source>
        <dbReference type="Google" id="ProtNLM"/>
    </source>
</evidence>
<dbReference type="SUPFAM" id="SSF159594">
    <property type="entry name" value="XCC0632-like"/>
    <property type="match status" value="1"/>
</dbReference>
<dbReference type="EMBL" id="MN577568">
    <property type="protein sequence ID" value="QGT50301.1"/>
    <property type="molecule type" value="Genomic_DNA"/>
</dbReference>
<name>A0A650ELZ2_9HELI</name>
<accession>A0A650ELZ2</accession>